<dbReference type="UniPathway" id="UPA00148"/>
<dbReference type="GO" id="GO:0048472">
    <property type="term" value="F:threonine-phosphate decarboxylase activity"/>
    <property type="evidence" value="ECO:0007669"/>
    <property type="project" value="InterPro"/>
</dbReference>
<keyword evidence="10 11" id="KW-0472">Membrane</keyword>
<dbReference type="GO" id="GO:0005886">
    <property type="term" value="C:plasma membrane"/>
    <property type="evidence" value="ECO:0007669"/>
    <property type="project" value="UniProtKB-SubCell"/>
</dbReference>
<comment type="pathway">
    <text evidence="3 11">Cofactor biosynthesis; adenosylcobalamin biosynthesis.</text>
</comment>
<comment type="subcellular location">
    <subcellularLocation>
        <location evidence="2 11">Cell membrane</location>
        <topology evidence="2 11">Multi-pass membrane protein</topology>
    </subcellularLocation>
</comment>
<keyword evidence="7 11" id="KW-0169">Cobalamin biosynthesis</keyword>
<evidence type="ECO:0000256" key="5">
    <source>
        <dbReference type="ARBA" id="ARBA00016185"/>
    </source>
</evidence>
<comment type="caution">
    <text evidence="11">Lacks conserved residue(s) required for the propagation of feature annotation.</text>
</comment>
<dbReference type="RefSeq" id="WP_156007429.1">
    <property type="nucleotide sequence ID" value="NZ_CP045483.1"/>
</dbReference>
<keyword evidence="9 11" id="KW-1133">Transmembrane helix</keyword>
<dbReference type="PANTHER" id="PTHR34308:SF1">
    <property type="entry name" value="COBALAMIN BIOSYNTHESIS PROTEIN CBIB"/>
    <property type="match status" value="1"/>
</dbReference>
<dbReference type="GeneID" id="42799119"/>
<sequence>MLPILYLAIALDLALGEPPFWFHPVVWSGKISERLIVPYKGKAYGILLWFVSVLPILFILSLLFLIPVPIVKLILAIIFLKTTFSIKMLYTLVKKSVPVNEESRKYTQQLVRRNVYELDEGHVISAAIESLFESLVDGITSPLFWFLLLGFPGALLQRLSNTMDSMVGYKTPELIKEGWFSAKVDTLLNYIPARLTSIFMVISAYIMGIKANGIFEEIRRSKIESFNAKYPITTAAIILGVKLEKPGYYTVGKGNLPTENDLKRALKLFKLTLFFYLLVISIVYYYLYGFALFSYPYGLIELIKR</sequence>
<feature type="transmembrane region" description="Helical" evidence="11">
    <location>
        <begin position="139"/>
        <end position="156"/>
    </location>
</feature>
<dbReference type="NCBIfam" id="TIGR00380">
    <property type="entry name" value="cobal_cbiB"/>
    <property type="match status" value="1"/>
</dbReference>
<feature type="transmembrane region" description="Helical" evidence="11">
    <location>
        <begin position="43"/>
        <end position="66"/>
    </location>
</feature>
<dbReference type="PANTHER" id="PTHR34308">
    <property type="entry name" value="COBALAMIN BIOSYNTHESIS PROTEIN CBIB"/>
    <property type="match status" value="1"/>
</dbReference>
<evidence type="ECO:0000256" key="10">
    <source>
        <dbReference type="ARBA" id="ARBA00023136"/>
    </source>
</evidence>
<evidence type="ECO:0000313" key="12">
    <source>
        <dbReference type="EMBL" id="QGR20035.1"/>
    </source>
</evidence>
<evidence type="ECO:0000256" key="2">
    <source>
        <dbReference type="ARBA" id="ARBA00004651"/>
    </source>
</evidence>
<evidence type="ECO:0000256" key="3">
    <source>
        <dbReference type="ARBA" id="ARBA00004953"/>
    </source>
</evidence>
<evidence type="ECO:0000256" key="4">
    <source>
        <dbReference type="ARBA" id="ARBA00006263"/>
    </source>
</evidence>
<dbReference type="NCBIfam" id="NF002281">
    <property type="entry name" value="PRK01209.2-5"/>
    <property type="match status" value="1"/>
</dbReference>
<comment type="similarity">
    <text evidence="4 11">Belongs to the CobD/CbiB family.</text>
</comment>
<dbReference type="OrthoDB" id="46105at2157"/>
<evidence type="ECO:0000313" key="13">
    <source>
        <dbReference type="Proteomes" id="UP000423396"/>
    </source>
</evidence>
<keyword evidence="8 11" id="KW-0812">Transmembrane</keyword>
<dbReference type="HAMAP" id="MF_00024">
    <property type="entry name" value="CobD_CbiB"/>
    <property type="match status" value="1"/>
</dbReference>
<evidence type="ECO:0000256" key="9">
    <source>
        <dbReference type="ARBA" id="ARBA00022989"/>
    </source>
</evidence>
<comment type="function">
    <text evidence="1 11">Converts cobyric acid to cobinamide by the addition of aminopropanol on the F carboxylic group.</text>
</comment>
<dbReference type="GO" id="GO:0009236">
    <property type="term" value="P:cobalamin biosynthetic process"/>
    <property type="evidence" value="ECO:0007669"/>
    <property type="project" value="UniProtKB-UniRule"/>
</dbReference>
<dbReference type="EMBL" id="CP045483">
    <property type="protein sequence ID" value="QGR20035.1"/>
    <property type="molecule type" value="Genomic_DNA"/>
</dbReference>
<dbReference type="KEGG" id="sazo:D1868_08575"/>
<evidence type="ECO:0000256" key="6">
    <source>
        <dbReference type="ARBA" id="ARBA00022475"/>
    </source>
</evidence>
<dbReference type="InterPro" id="IPR004485">
    <property type="entry name" value="Cobalamin_biosynth_CobD/CbiB"/>
</dbReference>
<evidence type="ECO:0000256" key="11">
    <source>
        <dbReference type="HAMAP-Rule" id="MF_00024"/>
    </source>
</evidence>
<gene>
    <name evidence="11" type="primary">cobD</name>
    <name evidence="12" type="ORF">D1868_08575</name>
</gene>
<keyword evidence="6 11" id="KW-1003">Cell membrane</keyword>
<dbReference type="GO" id="GO:0015420">
    <property type="term" value="F:ABC-type vitamin B12 transporter activity"/>
    <property type="evidence" value="ECO:0007669"/>
    <property type="project" value="UniProtKB-UniRule"/>
</dbReference>
<protein>
    <recommendedName>
        <fullName evidence="5 11">Probable cobalamin biosynthesis protein CobD</fullName>
    </recommendedName>
</protein>
<name>A0A650CQM1_9CREN</name>
<organism evidence="12 13">
    <name type="scientific">Stygiolobus azoricus</name>
    <dbReference type="NCBI Taxonomy" id="41675"/>
    <lineage>
        <taxon>Archaea</taxon>
        <taxon>Thermoproteota</taxon>
        <taxon>Thermoprotei</taxon>
        <taxon>Sulfolobales</taxon>
        <taxon>Sulfolobaceae</taxon>
        <taxon>Stygiolobus</taxon>
    </lineage>
</organism>
<dbReference type="AlphaFoldDB" id="A0A650CQM1"/>
<reference evidence="12 13" key="1">
    <citation type="submission" date="2019-10" db="EMBL/GenBank/DDBJ databases">
        <title>Genome Sequences from Six Type Strain Members of the Archaeal Family Sulfolobaceae: Acidianus ambivalens, Acidianus infernus, Metallosphaera prunae, Stygiolobus azoricus, Sulfolobus metallicus, and Sulfurisphaera ohwakuensis.</title>
        <authorList>
            <person name="Counts J.A."/>
            <person name="Kelly R.M."/>
        </authorList>
    </citation>
    <scope>NUCLEOTIDE SEQUENCE [LARGE SCALE GENOMIC DNA]</scope>
    <source>
        <strain evidence="12 13">FC6</strain>
    </source>
</reference>
<evidence type="ECO:0000256" key="8">
    <source>
        <dbReference type="ARBA" id="ARBA00022692"/>
    </source>
</evidence>
<evidence type="ECO:0000256" key="7">
    <source>
        <dbReference type="ARBA" id="ARBA00022573"/>
    </source>
</evidence>
<proteinExistence type="inferred from homology"/>
<evidence type="ECO:0000256" key="1">
    <source>
        <dbReference type="ARBA" id="ARBA00003384"/>
    </source>
</evidence>
<accession>A0A650CQM1</accession>
<feature type="transmembrane region" description="Helical" evidence="11">
    <location>
        <begin position="273"/>
        <end position="295"/>
    </location>
</feature>
<keyword evidence="13" id="KW-1185">Reference proteome</keyword>
<dbReference type="Pfam" id="PF03186">
    <property type="entry name" value="CobD_Cbib"/>
    <property type="match status" value="1"/>
</dbReference>
<dbReference type="Proteomes" id="UP000423396">
    <property type="component" value="Chromosome"/>
</dbReference>